<comment type="caution">
    <text evidence="4">The sequence shown here is derived from an EMBL/GenBank/DDBJ whole genome shotgun (WGS) entry which is preliminary data.</text>
</comment>
<dbReference type="InterPro" id="IPR016163">
    <property type="entry name" value="Ald_DH_C"/>
</dbReference>
<proteinExistence type="inferred from homology"/>
<dbReference type="InterPro" id="IPR016162">
    <property type="entry name" value="Ald_DH_N"/>
</dbReference>
<protein>
    <submittedName>
        <fullName evidence="4">Aldehyde dehydrogenase family protein</fullName>
    </submittedName>
</protein>
<dbReference type="SUPFAM" id="SSF53720">
    <property type="entry name" value="ALDH-like"/>
    <property type="match status" value="1"/>
</dbReference>
<dbReference type="InterPro" id="IPR016161">
    <property type="entry name" value="Ald_DH/histidinol_DH"/>
</dbReference>
<keyword evidence="5" id="KW-1185">Reference proteome</keyword>
<dbReference type="Proteomes" id="UP000246303">
    <property type="component" value="Unassembled WGS sequence"/>
</dbReference>
<dbReference type="PANTHER" id="PTHR42804">
    <property type="entry name" value="ALDEHYDE DEHYDROGENASE"/>
    <property type="match status" value="1"/>
</dbReference>
<evidence type="ECO:0000259" key="3">
    <source>
        <dbReference type="Pfam" id="PF00171"/>
    </source>
</evidence>
<evidence type="ECO:0000256" key="2">
    <source>
        <dbReference type="ARBA" id="ARBA00023002"/>
    </source>
</evidence>
<dbReference type="FunFam" id="3.40.605.10:FF:000007">
    <property type="entry name" value="NAD/NADP-dependent betaine aldehyde dehydrogenase"/>
    <property type="match status" value="1"/>
</dbReference>
<keyword evidence="2" id="KW-0560">Oxidoreductase</keyword>
<comment type="similarity">
    <text evidence="1">Belongs to the aldehyde dehydrogenase family.</text>
</comment>
<dbReference type="Pfam" id="PF00171">
    <property type="entry name" value="Aldedh"/>
    <property type="match status" value="1"/>
</dbReference>
<dbReference type="CDD" id="cd07138">
    <property type="entry name" value="ALDH_CddD_SSP0762"/>
    <property type="match status" value="1"/>
</dbReference>
<accession>A0A2V3DXM5</accession>
<dbReference type="PANTHER" id="PTHR42804:SF1">
    <property type="entry name" value="ALDEHYDE DEHYDROGENASE-RELATED"/>
    <property type="match status" value="1"/>
</dbReference>
<dbReference type="OrthoDB" id="6882680at2"/>
<dbReference type="EMBL" id="QHLZ01000001">
    <property type="protein sequence ID" value="PXA69625.1"/>
    <property type="molecule type" value="Genomic_DNA"/>
</dbReference>
<feature type="domain" description="Aldehyde dehydrogenase" evidence="3">
    <location>
        <begin position="18"/>
        <end position="467"/>
    </location>
</feature>
<reference evidence="4 5" key="1">
    <citation type="submission" date="2018-05" db="EMBL/GenBank/DDBJ databases">
        <title>Genetic diversity of glacier-inhabiting Cryobacterium bacteria in China and description of Cryobacterium mengkeensis sp. nov. and Arthrobacter glacialis sp. nov.</title>
        <authorList>
            <person name="Liu Q."/>
            <person name="Xin Y.-H."/>
        </authorList>
    </citation>
    <scope>NUCLEOTIDE SEQUENCE [LARGE SCALE GENOMIC DNA]</scope>
    <source>
        <strain evidence="4 5">GP3</strain>
    </source>
</reference>
<evidence type="ECO:0000256" key="1">
    <source>
        <dbReference type="ARBA" id="ARBA00009986"/>
    </source>
</evidence>
<sequence>MTWFRDDVLIGGSWQQAGATQEVENPATAEVIGSAALCDGATVDAAVAAARTAAGTWGAKTAGERADAIEALVAVLRQRREELVAVTVAEVGVSVSNARAWHVDLAIDLMAAAATNARNYAFEEESGTSVLLRKPVGVVACITPWNYPLYQLAAKVGPALAAGCTVVLKPALLAPLSSYIFAEATIEAGLPEGVFNLISGAGSAIGDALTGHPGVDFISFTGSTTVGREVGATAARNLKRACLELGGKSSSIICADADFAAAVTGTVDAAMLNSGQTCSAWTRMLVPAQRYEEALELAAAHVKTLVVGDPTAESTDLGPLVSAKQKADVLAVIDGALCRGARLVTGPPVSAHAVGHYVNPTILADLAPTDPASQQEIFGPVLVVHAYSSEAEAIEIANGTVYGLAGAVWAGSTERALELARHLDTGQVDLNGAPFNPQAPFGGWKDSGIGRELGVAGLEEYTEITAVQR</sequence>
<evidence type="ECO:0000313" key="5">
    <source>
        <dbReference type="Proteomes" id="UP000246303"/>
    </source>
</evidence>
<dbReference type="Gene3D" id="3.40.309.10">
    <property type="entry name" value="Aldehyde Dehydrogenase, Chain A, domain 2"/>
    <property type="match status" value="1"/>
</dbReference>
<name>A0A2V3DXM5_9MICC</name>
<evidence type="ECO:0000313" key="4">
    <source>
        <dbReference type="EMBL" id="PXA69625.1"/>
    </source>
</evidence>
<dbReference type="GO" id="GO:0016620">
    <property type="term" value="F:oxidoreductase activity, acting on the aldehyde or oxo group of donors, NAD or NADP as acceptor"/>
    <property type="evidence" value="ECO:0007669"/>
    <property type="project" value="InterPro"/>
</dbReference>
<organism evidence="4 5">
    <name type="scientific">Arthrobacter psychrochitiniphilus</name>
    <dbReference type="NCBI Taxonomy" id="291045"/>
    <lineage>
        <taxon>Bacteria</taxon>
        <taxon>Bacillati</taxon>
        <taxon>Actinomycetota</taxon>
        <taxon>Actinomycetes</taxon>
        <taxon>Micrococcales</taxon>
        <taxon>Micrococcaceae</taxon>
        <taxon>Arthrobacter</taxon>
    </lineage>
</organism>
<dbReference type="InterPro" id="IPR015590">
    <property type="entry name" value="Aldehyde_DH_dom"/>
</dbReference>
<dbReference type="AlphaFoldDB" id="A0A2V3DXM5"/>
<dbReference type="Gene3D" id="3.40.605.10">
    <property type="entry name" value="Aldehyde Dehydrogenase, Chain A, domain 1"/>
    <property type="match status" value="1"/>
</dbReference>
<gene>
    <name evidence="4" type="ORF">CVS29_01230</name>
</gene>